<comment type="caution">
    <text evidence="2">The sequence shown here is derived from an EMBL/GenBank/DDBJ whole genome shotgun (WGS) entry which is preliminary data.</text>
</comment>
<accession>A0A917B895</accession>
<dbReference type="Proteomes" id="UP000649179">
    <property type="component" value="Unassembled WGS sequence"/>
</dbReference>
<feature type="region of interest" description="Disordered" evidence="1">
    <location>
        <begin position="1"/>
        <end position="26"/>
    </location>
</feature>
<reference evidence="2" key="1">
    <citation type="journal article" date="2014" name="Int. J. Syst. Evol. Microbiol.">
        <title>Complete genome sequence of Corynebacterium casei LMG S-19264T (=DSM 44701T), isolated from a smear-ripened cheese.</title>
        <authorList>
            <consortium name="US DOE Joint Genome Institute (JGI-PGF)"/>
            <person name="Walter F."/>
            <person name="Albersmeier A."/>
            <person name="Kalinowski J."/>
            <person name="Ruckert C."/>
        </authorList>
    </citation>
    <scope>NUCLEOTIDE SEQUENCE</scope>
    <source>
        <strain evidence="2">CGMCC 1.16067</strain>
    </source>
</reference>
<keyword evidence="3" id="KW-1185">Reference proteome</keyword>
<proteinExistence type="predicted"/>
<dbReference type="CDD" id="cd02980">
    <property type="entry name" value="TRX_Fd_family"/>
    <property type="match status" value="1"/>
</dbReference>
<dbReference type="AlphaFoldDB" id="A0A917B895"/>
<gene>
    <name evidence="2" type="ORF">GCM10011519_00690</name>
</gene>
<reference evidence="2" key="2">
    <citation type="submission" date="2020-09" db="EMBL/GenBank/DDBJ databases">
        <authorList>
            <person name="Sun Q."/>
            <person name="Zhou Y."/>
        </authorList>
    </citation>
    <scope>NUCLEOTIDE SEQUENCE</scope>
    <source>
        <strain evidence="2">CGMCC 1.16067</strain>
    </source>
</reference>
<dbReference type="EMBL" id="BMKQ01000001">
    <property type="protein sequence ID" value="GGF31133.1"/>
    <property type="molecule type" value="Genomic_DNA"/>
</dbReference>
<evidence type="ECO:0000313" key="3">
    <source>
        <dbReference type="Proteomes" id="UP000649179"/>
    </source>
</evidence>
<protein>
    <submittedName>
        <fullName evidence="2">Uncharacterized protein</fullName>
    </submittedName>
</protein>
<organism evidence="2 3">
    <name type="scientific">Marmoricola endophyticus</name>
    <dbReference type="NCBI Taxonomy" id="2040280"/>
    <lineage>
        <taxon>Bacteria</taxon>
        <taxon>Bacillati</taxon>
        <taxon>Actinomycetota</taxon>
        <taxon>Actinomycetes</taxon>
        <taxon>Propionibacteriales</taxon>
        <taxon>Nocardioidaceae</taxon>
        <taxon>Marmoricola</taxon>
    </lineage>
</organism>
<sequence length="127" mass="13300">MQTPSPRPRPTGSRGDTARDGAVTTGSGTHPLCAVLVCTHGGCAGAGARHLEALRPLVARSHHAVLVRTGCLSPHQACGPDLGSATVRMQHCTRRLEPLGPGRSIRTGPSPTYREVEHWLDANDGQG</sequence>
<evidence type="ECO:0000256" key="1">
    <source>
        <dbReference type="SAM" id="MobiDB-lite"/>
    </source>
</evidence>
<dbReference type="RefSeq" id="WP_188777185.1">
    <property type="nucleotide sequence ID" value="NZ_BMKQ01000001.1"/>
</dbReference>
<evidence type="ECO:0000313" key="2">
    <source>
        <dbReference type="EMBL" id="GGF31133.1"/>
    </source>
</evidence>
<name>A0A917B895_9ACTN</name>